<dbReference type="EMBL" id="WHUT02000001">
    <property type="protein sequence ID" value="NUB43346.1"/>
    <property type="molecule type" value="Genomic_DNA"/>
</dbReference>
<comment type="caution">
    <text evidence="2">The sequence shown here is derived from an EMBL/GenBank/DDBJ whole genome shotgun (WGS) entry which is preliminary data.</text>
</comment>
<sequence length="75" mass="8667">MSRSLPLSPLTSLAAHHPLPPFARVAFNVALVILAWEERRQSRRHLARLDKHMLRDIGMTLREAEDEVAKPFWRG</sequence>
<accession>A0A8X8GXP6</accession>
<protein>
    <submittedName>
        <fullName evidence="2">DUF1127 domain-containing protein</fullName>
    </submittedName>
</protein>
<gene>
    <name evidence="2" type="ORF">GEU84_003030</name>
</gene>
<feature type="domain" description="YjiS-like" evidence="1">
    <location>
        <begin position="35"/>
        <end position="60"/>
    </location>
</feature>
<dbReference type="InterPro" id="IPR009506">
    <property type="entry name" value="YjiS-like"/>
</dbReference>
<reference evidence="2" key="1">
    <citation type="submission" date="2020-05" db="EMBL/GenBank/DDBJ databases">
        <title>Fertoebacter nigrum gen. nov., sp. nov., a new member of the family Rhodobacteraceae.</title>
        <authorList>
            <person name="Szuroczki S."/>
            <person name="Abbaszade G."/>
            <person name="Buni D."/>
            <person name="Schumann P."/>
            <person name="Toth E."/>
        </authorList>
    </citation>
    <scope>NUCLEOTIDE SEQUENCE</scope>
    <source>
        <strain evidence="2">RG-N-1a</strain>
    </source>
</reference>
<dbReference type="Proteomes" id="UP000484076">
    <property type="component" value="Unassembled WGS sequence"/>
</dbReference>
<dbReference type="AlphaFoldDB" id="A0A8X8GXP6"/>
<evidence type="ECO:0000313" key="2">
    <source>
        <dbReference type="EMBL" id="NUB43346.1"/>
    </source>
</evidence>
<dbReference type="Pfam" id="PF06568">
    <property type="entry name" value="YjiS-like"/>
    <property type="match status" value="1"/>
</dbReference>
<keyword evidence="3" id="KW-1185">Reference proteome</keyword>
<proteinExistence type="predicted"/>
<name>A0A8X8GXP6_9RHOB</name>
<evidence type="ECO:0000313" key="3">
    <source>
        <dbReference type="Proteomes" id="UP000484076"/>
    </source>
</evidence>
<evidence type="ECO:0000259" key="1">
    <source>
        <dbReference type="Pfam" id="PF06568"/>
    </source>
</evidence>
<organism evidence="2 3">
    <name type="scientific">Fertoeibacter niger</name>
    <dbReference type="NCBI Taxonomy" id="2656921"/>
    <lineage>
        <taxon>Bacteria</taxon>
        <taxon>Pseudomonadati</taxon>
        <taxon>Pseudomonadota</taxon>
        <taxon>Alphaproteobacteria</taxon>
        <taxon>Rhodobacterales</taxon>
        <taxon>Paracoccaceae</taxon>
        <taxon>Fertoeibacter</taxon>
    </lineage>
</organism>